<proteinExistence type="predicted"/>
<dbReference type="PANTHER" id="PTHR46638:SF1">
    <property type="entry name" value="CORRINOID ADENOSYLTRANSFERASE"/>
    <property type="match status" value="1"/>
</dbReference>
<dbReference type="Pfam" id="PF02572">
    <property type="entry name" value="CobA_CobO_BtuR"/>
    <property type="match status" value="1"/>
</dbReference>
<dbReference type="RefSeq" id="WP_088555217.1">
    <property type="nucleotide sequence ID" value="NZ_BDGJ01000207.1"/>
</dbReference>
<accession>A0A1Z5HXG5</accession>
<sequence>MKRLEKGLIQVYTGNGKGKSTAAFGLAVRAAGHGFKVYIIQFMKTGNFYGEINTFKRLAPEVEVKSFGRPGFIYKESPREEDYKLAREALEYARQVMLADDADIVILDEINNALYFGLISLEEVMELLKQKPPQVELVLTGRNAPMEIIEMADLVTEMLEKKHPYRQGIPGRKGIEY</sequence>
<evidence type="ECO:0000313" key="1">
    <source>
        <dbReference type="EMBL" id="GAW94226.1"/>
    </source>
</evidence>
<dbReference type="InterPro" id="IPR003724">
    <property type="entry name" value="CblAdoTrfase_CobA"/>
</dbReference>
<dbReference type="NCBIfam" id="TIGR00708">
    <property type="entry name" value="cobA"/>
    <property type="match status" value="1"/>
</dbReference>
<name>A0A1Z5HXG5_9FIRM</name>
<keyword evidence="2" id="KW-1185">Reference proteome</keyword>
<dbReference type="PIRSF" id="PIRSF015617">
    <property type="entry name" value="Adensltrnsf_CobA"/>
    <property type="match status" value="1"/>
</dbReference>
<reference evidence="2" key="1">
    <citation type="journal article" date="2017" name="Appl. Environ. Microbiol.">
        <title>Genomic analysis of Calderihabitans maritimus KKC1, a thermophilic hydrogenogenic carboxydotrophic bacterium isolated from marine sediment.</title>
        <authorList>
            <person name="Omae K."/>
            <person name="Yoneda Y."/>
            <person name="Fukuyama Y."/>
            <person name="Yoshida T."/>
            <person name="Sako Y."/>
        </authorList>
    </citation>
    <scope>NUCLEOTIDE SEQUENCE [LARGE SCALE GENOMIC DNA]</scope>
    <source>
        <strain evidence="2">KKC1</strain>
    </source>
</reference>
<dbReference type="OrthoDB" id="9810309at2"/>
<dbReference type="GO" id="GO:0005524">
    <property type="term" value="F:ATP binding"/>
    <property type="evidence" value="ECO:0007669"/>
    <property type="project" value="InterPro"/>
</dbReference>
<gene>
    <name evidence="1" type="ORF">KKC1_33370</name>
</gene>
<dbReference type="PANTHER" id="PTHR46638">
    <property type="entry name" value="CORRINOID ADENOSYLTRANSFERASE"/>
    <property type="match status" value="1"/>
</dbReference>
<protein>
    <submittedName>
        <fullName evidence="1">Cob(I)yrinic acid a,c-diamide adenosyltransferase</fullName>
    </submittedName>
</protein>
<dbReference type="NCBIfam" id="NF004637">
    <property type="entry name" value="PRK05986.1"/>
    <property type="match status" value="1"/>
</dbReference>
<keyword evidence="1" id="KW-0808">Transferase</keyword>
<dbReference type="GO" id="GO:0009236">
    <property type="term" value="P:cobalamin biosynthetic process"/>
    <property type="evidence" value="ECO:0007669"/>
    <property type="project" value="InterPro"/>
</dbReference>
<dbReference type="InterPro" id="IPR027417">
    <property type="entry name" value="P-loop_NTPase"/>
</dbReference>
<evidence type="ECO:0000313" key="2">
    <source>
        <dbReference type="Proteomes" id="UP000197032"/>
    </source>
</evidence>
<comment type="caution">
    <text evidence="1">The sequence shown here is derived from an EMBL/GenBank/DDBJ whole genome shotgun (WGS) entry which is preliminary data.</text>
</comment>
<dbReference type="AlphaFoldDB" id="A0A1Z5HXG5"/>
<organism evidence="1 2">
    <name type="scientific">Calderihabitans maritimus</name>
    <dbReference type="NCBI Taxonomy" id="1246530"/>
    <lineage>
        <taxon>Bacteria</taxon>
        <taxon>Bacillati</taxon>
        <taxon>Bacillota</taxon>
        <taxon>Clostridia</taxon>
        <taxon>Neomoorellales</taxon>
        <taxon>Calderihabitantaceae</taxon>
        <taxon>Calderihabitans</taxon>
    </lineage>
</organism>
<dbReference type="EMBL" id="BDGJ01000207">
    <property type="protein sequence ID" value="GAW94226.1"/>
    <property type="molecule type" value="Genomic_DNA"/>
</dbReference>
<dbReference type="SUPFAM" id="SSF52540">
    <property type="entry name" value="P-loop containing nucleoside triphosphate hydrolases"/>
    <property type="match status" value="1"/>
</dbReference>
<dbReference type="Proteomes" id="UP000197032">
    <property type="component" value="Unassembled WGS sequence"/>
</dbReference>
<dbReference type="GO" id="GO:0008817">
    <property type="term" value="F:corrinoid adenosyltransferase activity"/>
    <property type="evidence" value="ECO:0007669"/>
    <property type="project" value="InterPro"/>
</dbReference>
<dbReference type="Gene3D" id="3.40.50.300">
    <property type="entry name" value="P-loop containing nucleotide triphosphate hydrolases"/>
    <property type="match status" value="1"/>
</dbReference>
<dbReference type="CDD" id="cd00561">
    <property type="entry name" value="CobA_ACA"/>
    <property type="match status" value="1"/>
</dbReference>